<evidence type="ECO:0000313" key="2">
    <source>
        <dbReference type="EMBL" id="NMQ28460.1"/>
    </source>
</evidence>
<proteinExistence type="predicted"/>
<dbReference type="InterPro" id="IPR025048">
    <property type="entry name" value="DUF3987"/>
</dbReference>
<protein>
    <submittedName>
        <fullName evidence="2">DUF3987 domain-containing protein</fullName>
    </submittedName>
</protein>
<feature type="domain" description="DNA primase/polymerase bifunctional N-terminal" evidence="1">
    <location>
        <begin position="11"/>
        <end position="174"/>
    </location>
</feature>
<dbReference type="SMART" id="SM00943">
    <property type="entry name" value="Prim-Pol"/>
    <property type="match status" value="1"/>
</dbReference>
<organism evidence="2 3">
    <name type="scientific">Candidatus Accumulibacter phosphatis</name>
    <dbReference type="NCBI Taxonomy" id="327160"/>
    <lineage>
        <taxon>Bacteria</taxon>
        <taxon>Pseudomonadati</taxon>
        <taxon>Pseudomonadota</taxon>
        <taxon>Betaproteobacteria</taxon>
        <taxon>Candidatus Accumulibacter</taxon>
    </lineage>
</organism>
<comment type="caution">
    <text evidence="2">The sequence shown here is derived from an EMBL/GenBank/DDBJ whole genome shotgun (WGS) entry which is preliminary data.</text>
</comment>
<dbReference type="EMBL" id="SPMY01000033">
    <property type="protein sequence ID" value="NMQ28460.1"/>
    <property type="molecule type" value="Genomic_DNA"/>
</dbReference>
<dbReference type="Pfam" id="PF09250">
    <property type="entry name" value="Prim-Pol"/>
    <property type="match status" value="1"/>
</dbReference>
<dbReference type="InterPro" id="IPR015330">
    <property type="entry name" value="DNA_primase/pol_bifunc_N"/>
</dbReference>
<sequence>MTASSFMAQLGAKLVDGGFPILPIQPGTKKPGVFRRGTWHDYPAWSRHCTRDTTEHEIDVWGDWPDAGIGVAAGRVIGIDIDVLSDPRLAKRIEVLAREMLGDTPALRIGRAPKRLLVYRAEQPFKGFKLPPIDVLGLGQQFVAYGIHPETGQPYDWPLDTLAEIAIDDLPAITEAQAHAFATAAIALVPPELRPARLPHLQGAETAAGGVGEQRGTLEAVTEALRFIANDDLDYDSWVRIGLAIKGALGDDGWPLFESWSGRAAKDVPETTVKAWKGMKPSRIGAGTLYKLALEAGWEPAATLPLNGTLALNGEHPAKAMLQSLGRSTPITASASTNAAQTNPPKAPPMPAGWNQVGGVLADLIQLMTSSAKRPQPVLALGASLTAVGALMGRKYRTQSNIRSNLYVVGIAESGAGKNHSRVVIIELLSRAGLLQYLGGNKIASGAGLLAGLRRQPAILFQLDEFGMFLSAAADRKRSPRYLCEVLDLLTELYTTSGTTYFGVEYAHSQAEAAHRATHQPCVCIYGTTTPLHFWQALQATNIADGSLARFLILQSEEDFPDSNEDFGLIDPPQELIDRLRLIHQGGGKLNGNLADVGAVDEVSPLPRTVPTNAQAKGVFQALDHDLLNELRAAHGTGFASILARIEENATKLALIRAVSRDAVDPEITGDDAEWGILIARHCAGQTIREASMRVSENVIESNHKRALQILQASGPVGMAKSEFTRRTQFMDARQRDGVLKTLLDAQMIEIEMIQGPRRPMNLIKALENSGL</sequence>
<dbReference type="SUPFAM" id="SSF56747">
    <property type="entry name" value="Prim-pol domain"/>
    <property type="match status" value="1"/>
</dbReference>
<reference evidence="2 3" key="1">
    <citation type="submission" date="2019-03" db="EMBL/GenBank/DDBJ databases">
        <title>Metabolic reconstructions from genomes of highly enriched 'Candidatus Accumulibacter' and 'Candidatus Competibacter' bioreactor populations.</title>
        <authorList>
            <person name="Annavajhala M.K."/>
            <person name="Welles L."/>
            <person name="Abbas B."/>
            <person name="Sorokin D."/>
            <person name="Park H."/>
            <person name="Van Loosdrecht M."/>
            <person name="Chandran K."/>
        </authorList>
    </citation>
    <scope>NUCLEOTIDE SEQUENCE [LARGE SCALE GENOMIC DNA]</scope>
    <source>
        <strain evidence="2 3">SBR_S</strain>
    </source>
</reference>
<dbReference type="InterPro" id="IPR014819">
    <property type="entry name" value="PriCT_2"/>
</dbReference>
<dbReference type="Pfam" id="PF13148">
    <property type="entry name" value="DUF3987"/>
    <property type="match status" value="1"/>
</dbReference>
<accession>A0ABX1TYG5</accession>
<name>A0ABX1TYG5_9PROT</name>
<dbReference type="Pfam" id="PF08707">
    <property type="entry name" value="PriCT_2"/>
    <property type="match status" value="1"/>
</dbReference>
<gene>
    <name evidence="2" type="ORF">E4Q23_12275</name>
</gene>
<keyword evidence="3" id="KW-1185">Reference proteome</keyword>
<evidence type="ECO:0000313" key="3">
    <source>
        <dbReference type="Proteomes" id="UP000749010"/>
    </source>
</evidence>
<dbReference type="Proteomes" id="UP000749010">
    <property type="component" value="Unassembled WGS sequence"/>
</dbReference>
<dbReference type="CDD" id="cd04859">
    <property type="entry name" value="Prim_Pol"/>
    <property type="match status" value="1"/>
</dbReference>
<evidence type="ECO:0000259" key="1">
    <source>
        <dbReference type="SMART" id="SM00943"/>
    </source>
</evidence>